<name>A0ACC0I5T4_9ERIC</name>
<reference evidence="1 2" key="1">
    <citation type="journal article" date="2022" name="Plant J.">
        <title>Chromosome-level genome of Camellia lanceoleosa provides a valuable resource for understanding genome evolution and self-incompatibility.</title>
        <authorList>
            <person name="Gong W."/>
            <person name="Xiao S."/>
            <person name="Wang L."/>
            <person name="Liao Z."/>
            <person name="Chang Y."/>
            <person name="Mo W."/>
            <person name="Hu G."/>
            <person name="Li W."/>
            <person name="Zhao G."/>
            <person name="Zhu H."/>
            <person name="Hu X."/>
            <person name="Ji K."/>
            <person name="Xiang X."/>
            <person name="Song Q."/>
            <person name="Yuan D."/>
            <person name="Jin S."/>
            <person name="Zhang L."/>
        </authorList>
    </citation>
    <scope>NUCLEOTIDE SEQUENCE [LARGE SCALE GENOMIC DNA]</scope>
    <source>
        <strain evidence="1">SQ_2022a</strain>
    </source>
</reference>
<gene>
    <name evidence="1" type="ORF">LOK49_LG03G00447</name>
</gene>
<organism evidence="1 2">
    <name type="scientific">Camellia lanceoleosa</name>
    <dbReference type="NCBI Taxonomy" id="1840588"/>
    <lineage>
        <taxon>Eukaryota</taxon>
        <taxon>Viridiplantae</taxon>
        <taxon>Streptophyta</taxon>
        <taxon>Embryophyta</taxon>
        <taxon>Tracheophyta</taxon>
        <taxon>Spermatophyta</taxon>
        <taxon>Magnoliopsida</taxon>
        <taxon>eudicotyledons</taxon>
        <taxon>Gunneridae</taxon>
        <taxon>Pentapetalae</taxon>
        <taxon>asterids</taxon>
        <taxon>Ericales</taxon>
        <taxon>Theaceae</taxon>
        <taxon>Camellia</taxon>
    </lineage>
</organism>
<accession>A0ACC0I5T4</accession>
<comment type="caution">
    <text evidence="1">The sequence shown here is derived from an EMBL/GenBank/DDBJ whole genome shotgun (WGS) entry which is preliminary data.</text>
</comment>
<keyword evidence="1" id="KW-0328">Glycosyltransferase</keyword>
<dbReference type="EMBL" id="CM045763">
    <property type="protein sequence ID" value="KAI8021257.1"/>
    <property type="molecule type" value="Genomic_DNA"/>
</dbReference>
<evidence type="ECO:0000313" key="2">
    <source>
        <dbReference type="Proteomes" id="UP001060215"/>
    </source>
</evidence>
<sequence>MVPSKHSQFHTSSSLSMAKHEAWTKVASFLSDDLIFVSGALVALLTVWALSSFINPNLISGFPENETKASISSKKRDCAGGAHGVNLRNDPDDLTFYDDPELSYSIGGQEIESWDEK</sequence>
<keyword evidence="1" id="KW-0808">Transferase</keyword>
<proteinExistence type="predicted"/>
<protein>
    <submittedName>
        <fullName evidence="1">Galactomannan galactosyltransferase 1</fullName>
    </submittedName>
</protein>
<evidence type="ECO:0000313" key="1">
    <source>
        <dbReference type="EMBL" id="KAI8021257.1"/>
    </source>
</evidence>
<dbReference type="Proteomes" id="UP001060215">
    <property type="component" value="Chromosome 6"/>
</dbReference>
<keyword evidence="2" id="KW-1185">Reference proteome</keyword>